<gene>
    <name evidence="16" type="ORF">ACFPOG_03985</name>
</gene>
<protein>
    <recommendedName>
        <fullName evidence="3">histidine kinase</fullName>
        <ecNumber evidence="3">2.7.13.3</ecNumber>
    </recommendedName>
</protein>
<feature type="transmembrane region" description="Helical" evidence="14">
    <location>
        <begin position="23"/>
        <end position="44"/>
    </location>
</feature>
<keyword evidence="13 14" id="KW-0472">Membrane</keyword>
<evidence type="ECO:0000256" key="12">
    <source>
        <dbReference type="ARBA" id="ARBA00023012"/>
    </source>
</evidence>
<dbReference type="InterPro" id="IPR003660">
    <property type="entry name" value="HAMP_dom"/>
</dbReference>
<evidence type="ECO:0000256" key="1">
    <source>
        <dbReference type="ARBA" id="ARBA00000085"/>
    </source>
</evidence>
<evidence type="ECO:0000256" key="4">
    <source>
        <dbReference type="ARBA" id="ARBA00022475"/>
    </source>
</evidence>
<dbReference type="Gene3D" id="3.30.565.10">
    <property type="entry name" value="Histidine kinase-like ATPase, C-terminal domain"/>
    <property type="match status" value="1"/>
</dbReference>
<dbReference type="Pfam" id="PF00672">
    <property type="entry name" value="HAMP"/>
    <property type="match status" value="1"/>
</dbReference>
<dbReference type="InterPro" id="IPR010559">
    <property type="entry name" value="Sig_transdc_His_kin_internal"/>
</dbReference>
<keyword evidence="5" id="KW-0597">Phosphoprotein</keyword>
<evidence type="ECO:0000313" key="16">
    <source>
        <dbReference type="EMBL" id="MFC5447403.1"/>
    </source>
</evidence>
<organism evidence="16 17">
    <name type="scientific">Paenibacillus aestuarii</name>
    <dbReference type="NCBI Taxonomy" id="516965"/>
    <lineage>
        <taxon>Bacteria</taxon>
        <taxon>Bacillati</taxon>
        <taxon>Bacillota</taxon>
        <taxon>Bacilli</taxon>
        <taxon>Bacillales</taxon>
        <taxon>Paenibacillaceae</taxon>
        <taxon>Paenibacillus</taxon>
    </lineage>
</organism>
<keyword evidence="6" id="KW-0808">Transferase</keyword>
<keyword evidence="4" id="KW-1003">Cell membrane</keyword>
<proteinExistence type="predicted"/>
<comment type="catalytic activity">
    <reaction evidence="1">
        <text>ATP + protein L-histidine = ADP + protein N-phospho-L-histidine.</text>
        <dbReference type="EC" id="2.7.13.3"/>
    </reaction>
</comment>
<dbReference type="Gene3D" id="3.30.450.20">
    <property type="entry name" value="PAS domain"/>
    <property type="match status" value="2"/>
</dbReference>
<comment type="subcellular location">
    <subcellularLocation>
        <location evidence="2">Cell membrane</location>
        <topology evidence="2">Multi-pass membrane protein</topology>
    </subcellularLocation>
</comment>
<evidence type="ECO:0000256" key="8">
    <source>
        <dbReference type="ARBA" id="ARBA00022741"/>
    </source>
</evidence>
<keyword evidence="17" id="KW-1185">Reference proteome</keyword>
<dbReference type="PANTHER" id="PTHR34220:SF11">
    <property type="entry name" value="SENSOR PROTEIN KINASE HPTS"/>
    <property type="match status" value="1"/>
</dbReference>
<evidence type="ECO:0000256" key="13">
    <source>
        <dbReference type="ARBA" id="ARBA00023136"/>
    </source>
</evidence>
<dbReference type="Pfam" id="PF06580">
    <property type="entry name" value="His_kinase"/>
    <property type="match status" value="1"/>
</dbReference>
<dbReference type="InterPro" id="IPR036890">
    <property type="entry name" value="HATPase_C_sf"/>
</dbReference>
<dbReference type="EMBL" id="JBHSMJ010000007">
    <property type="protein sequence ID" value="MFC5447403.1"/>
    <property type="molecule type" value="Genomic_DNA"/>
</dbReference>
<dbReference type="PROSITE" id="PS50885">
    <property type="entry name" value="HAMP"/>
    <property type="match status" value="1"/>
</dbReference>
<keyword evidence="10" id="KW-0067">ATP-binding</keyword>
<evidence type="ECO:0000256" key="11">
    <source>
        <dbReference type="ARBA" id="ARBA00022989"/>
    </source>
</evidence>
<dbReference type="SUPFAM" id="SSF55874">
    <property type="entry name" value="ATPase domain of HSP90 chaperone/DNA topoisomerase II/histidine kinase"/>
    <property type="match status" value="1"/>
</dbReference>
<dbReference type="GO" id="GO:0016301">
    <property type="term" value="F:kinase activity"/>
    <property type="evidence" value="ECO:0007669"/>
    <property type="project" value="UniProtKB-KW"/>
</dbReference>
<evidence type="ECO:0000256" key="7">
    <source>
        <dbReference type="ARBA" id="ARBA00022692"/>
    </source>
</evidence>
<keyword evidence="11 14" id="KW-1133">Transmembrane helix</keyword>
<keyword evidence="12" id="KW-0902">Two-component regulatory system</keyword>
<evidence type="ECO:0000256" key="14">
    <source>
        <dbReference type="SAM" id="Phobius"/>
    </source>
</evidence>
<dbReference type="PANTHER" id="PTHR34220">
    <property type="entry name" value="SENSOR HISTIDINE KINASE YPDA"/>
    <property type="match status" value="1"/>
</dbReference>
<name>A0ABW0K2C6_9BACL</name>
<evidence type="ECO:0000259" key="15">
    <source>
        <dbReference type="PROSITE" id="PS50885"/>
    </source>
</evidence>
<evidence type="ECO:0000313" key="17">
    <source>
        <dbReference type="Proteomes" id="UP001596044"/>
    </source>
</evidence>
<evidence type="ECO:0000256" key="10">
    <source>
        <dbReference type="ARBA" id="ARBA00022840"/>
    </source>
</evidence>
<reference evidence="17" key="1">
    <citation type="journal article" date="2019" name="Int. J. Syst. Evol. Microbiol.">
        <title>The Global Catalogue of Microorganisms (GCM) 10K type strain sequencing project: providing services to taxonomists for standard genome sequencing and annotation.</title>
        <authorList>
            <consortium name="The Broad Institute Genomics Platform"/>
            <consortium name="The Broad Institute Genome Sequencing Center for Infectious Disease"/>
            <person name="Wu L."/>
            <person name="Ma J."/>
        </authorList>
    </citation>
    <scope>NUCLEOTIDE SEQUENCE [LARGE SCALE GENOMIC DNA]</scope>
    <source>
        <strain evidence="17">KACC 11904</strain>
    </source>
</reference>
<accession>A0ABW0K2C6</accession>
<dbReference type="InterPro" id="IPR033479">
    <property type="entry name" value="dCache_1"/>
</dbReference>
<evidence type="ECO:0000256" key="6">
    <source>
        <dbReference type="ARBA" id="ARBA00022679"/>
    </source>
</evidence>
<evidence type="ECO:0000256" key="5">
    <source>
        <dbReference type="ARBA" id="ARBA00022553"/>
    </source>
</evidence>
<dbReference type="SMART" id="SM00387">
    <property type="entry name" value="HATPase_c"/>
    <property type="match status" value="1"/>
</dbReference>
<dbReference type="SUPFAM" id="SSF158472">
    <property type="entry name" value="HAMP domain-like"/>
    <property type="match status" value="1"/>
</dbReference>
<dbReference type="EC" id="2.7.13.3" evidence="3"/>
<dbReference type="Proteomes" id="UP001596044">
    <property type="component" value="Unassembled WGS sequence"/>
</dbReference>
<evidence type="ECO:0000256" key="9">
    <source>
        <dbReference type="ARBA" id="ARBA00022777"/>
    </source>
</evidence>
<dbReference type="PRINTS" id="PR00344">
    <property type="entry name" value="BCTRLSENSOR"/>
</dbReference>
<dbReference type="InterPro" id="IPR003594">
    <property type="entry name" value="HATPase_dom"/>
</dbReference>
<dbReference type="Pfam" id="PF02518">
    <property type="entry name" value="HATPase_c"/>
    <property type="match status" value="1"/>
</dbReference>
<dbReference type="CDD" id="cd12912">
    <property type="entry name" value="PDC2_MCP_like"/>
    <property type="match status" value="1"/>
</dbReference>
<dbReference type="SMART" id="SM00304">
    <property type="entry name" value="HAMP"/>
    <property type="match status" value="1"/>
</dbReference>
<comment type="caution">
    <text evidence="16">The sequence shown here is derived from an EMBL/GenBank/DDBJ whole genome shotgun (WGS) entry which is preliminary data.</text>
</comment>
<dbReference type="CDD" id="cd06225">
    <property type="entry name" value="HAMP"/>
    <property type="match status" value="1"/>
</dbReference>
<evidence type="ECO:0000256" key="2">
    <source>
        <dbReference type="ARBA" id="ARBA00004651"/>
    </source>
</evidence>
<feature type="transmembrane region" description="Helical" evidence="14">
    <location>
        <begin position="305"/>
        <end position="329"/>
    </location>
</feature>
<sequence>MESIGRGILRTILLRDLPLTSKLLFYAGLLVVVPMCFIGLVSYIRSAEVLENEAKQYSWQIIEQVNTHVGYYVNDFEISILKIINDPVMNALTKISSKEELARSGIQDDVRQVLRQAAYSRSDISNITVVLEHIQTFDVWSSLNAARTSDPQLEYWYAAVPRGYEPKIFTRMIMIDDRKEQVISIARRLVSPLTLQPIGMIIIDVNYKRFQEIAEKVTIGRTGYLYILDSEGRYVYHPNYSFLGMPAEFENLPNILTSDDSGSFVTAAGEKRLLTYAHSSFLGWTLVTSIPYAELLQGTAYIRHTIFLTVCITLFAATLLGIGLGSSIIRPVKRLARYTRRVEAGDFTGSVEVESKDEIGLLTHSFNRMVVRLRSLLDEVYFSKLRETELALRQREIELKALQSQMNPHFLYNSLDTIRGMALEQSVDAISDIAGALARLLRYNLKQTSQTVSLREELYYAEVYLQIQSFRFEDKLVYELDVPEWALHQQIVRFSLQPLVENCIVHGIEPALGITRIVISAFEDDDQTLVVQVKDTGMGIPLERLYEIRHSLREKYIMDGGPSIGIVNVHRRIQYLYGESYGITIDSTVEQGAIVQIRLPLTAQTEERRTNVV</sequence>
<dbReference type="Pfam" id="PF02743">
    <property type="entry name" value="dCache_1"/>
    <property type="match status" value="1"/>
</dbReference>
<feature type="domain" description="HAMP" evidence="15">
    <location>
        <begin position="326"/>
        <end position="378"/>
    </location>
</feature>
<dbReference type="RefSeq" id="WP_270884195.1">
    <property type="nucleotide sequence ID" value="NZ_JAQFVF010000065.1"/>
</dbReference>
<keyword evidence="9 16" id="KW-0418">Kinase</keyword>
<dbReference type="InterPro" id="IPR050640">
    <property type="entry name" value="Bact_2-comp_sensor_kinase"/>
</dbReference>
<dbReference type="InterPro" id="IPR004358">
    <property type="entry name" value="Sig_transdc_His_kin-like_C"/>
</dbReference>
<dbReference type="Gene3D" id="6.10.340.10">
    <property type="match status" value="1"/>
</dbReference>
<keyword evidence="7 14" id="KW-0812">Transmembrane</keyword>
<keyword evidence="8" id="KW-0547">Nucleotide-binding</keyword>
<evidence type="ECO:0000256" key="3">
    <source>
        <dbReference type="ARBA" id="ARBA00012438"/>
    </source>
</evidence>